<feature type="compositionally biased region" description="Acidic residues" evidence="1">
    <location>
        <begin position="153"/>
        <end position="163"/>
    </location>
</feature>
<gene>
    <name evidence="2" type="ORF">IEW27_17975</name>
    <name evidence="3" type="ORF">LNP80_21645</name>
</gene>
<dbReference type="Proteomes" id="UP001107960">
    <property type="component" value="Unassembled WGS sequence"/>
</dbReference>
<reference evidence="4" key="2">
    <citation type="submission" date="2023-07" db="EMBL/GenBank/DDBJ databases">
        <title>Description of novel Chryseobacterium sp. strain C-2.</title>
        <authorList>
            <person name="Saticioglu I.B."/>
        </authorList>
    </citation>
    <scope>NUCLEOTIDE SEQUENCE [LARGE SCALE GENOMIC DNA]</scope>
    <source>
        <strain evidence="4">C-2</strain>
    </source>
</reference>
<dbReference type="InterPro" id="IPR025460">
    <property type="entry name" value="DUF4280"/>
</dbReference>
<dbReference type="AlphaFoldDB" id="A0A9Q3V1G3"/>
<name>A0A9Q3V1G3_9FLAO</name>
<keyword evidence="4" id="KW-1185">Reference proteome</keyword>
<reference evidence="2" key="3">
    <citation type="submission" date="2024-05" db="EMBL/GenBank/DDBJ databases">
        <title>Description of novel Chryseobacterium sp. strain C-2.</title>
        <authorList>
            <person name="Saticioglu I.B."/>
        </authorList>
    </citation>
    <scope>NUCLEOTIDE SEQUENCE</scope>
    <source>
        <strain evidence="2">C-2</strain>
    </source>
</reference>
<evidence type="ECO:0000313" key="5">
    <source>
        <dbReference type="Proteomes" id="UP001107960"/>
    </source>
</evidence>
<dbReference type="EMBL" id="JAJJML010000001">
    <property type="protein sequence ID" value="MCC9036815.1"/>
    <property type="molecule type" value="Genomic_DNA"/>
</dbReference>
<reference evidence="3" key="1">
    <citation type="submission" date="2021-11" db="EMBL/GenBank/DDBJ databases">
        <title>Description of novel Chryseobacterium species.</title>
        <authorList>
            <person name="Saticioglu I.B."/>
            <person name="Ay H."/>
            <person name="Altun S."/>
            <person name="Duman M."/>
        </authorList>
    </citation>
    <scope>NUCLEOTIDE SEQUENCE</scope>
    <source>
        <strain evidence="3">C-39</strain>
    </source>
</reference>
<organism evidence="3 5">
    <name type="scientific">Chryseobacterium muglaense</name>
    <dbReference type="NCBI Taxonomy" id="2893752"/>
    <lineage>
        <taxon>Bacteria</taxon>
        <taxon>Pseudomonadati</taxon>
        <taxon>Bacteroidota</taxon>
        <taxon>Flavobacteriia</taxon>
        <taxon>Flavobacteriales</taxon>
        <taxon>Weeksellaceae</taxon>
        <taxon>Chryseobacterium group</taxon>
        <taxon>Chryseobacterium</taxon>
    </lineage>
</organism>
<sequence>MSENSSPHDSKHFVIPKGKAMCNKGTKFPNFKVTSHQKHYWNDEEGESDYLAVTEDDVMFNPPSVPFGNCSVKNGNPCAFAPAGKWQKTYDKVKVMGKSCVTEISELMCATGGKITVMKHGQTTAMTKHNVKNADPKEQQNINPLLSYKEFQEEQDDDLDVCK</sequence>
<accession>A0A9Q3V1G3</accession>
<proteinExistence type="predicted"/>
<evidence type="ECO:0000313" key="4">
    <source>
        <dbReference type="Proteomes" id="UP000603715"/>
    </source>
</evidence>
<dbReference type="Pfam" id="PF14107">
    <property type="entry name" value="DUF4280"/>
    <property type="match status" value="1"/>
</dbReference>
<protein>
    <submittedName>
        <fullName evidence="3">DUF4280 domain-containing protein</fullName>
    </submittedName>
</protein>
<dbReference type="EMBL" id="JACXXP010000032">
    <property type="protein sequence ID" value="MBD3906474.1"/>
    <property type="molecule type" value="Genomic_DNA"/>
</dbReference>
<comment type="caution">
    <text evidence="3">The sequence shown here is derived from an EMBL/GenBank/DDBJ whole genome shotgun (WGS) entry which is preliminary data.</text>
</comment>
<dbReference type="RefSeq" id="WP_191180885.1">
    <property type="nucleotide sequence ID" value="NZ_JACXXP010000032.1"/>
</dbReference>
<feature type="region of interest" description="Disordered" evidence="1">
    <location>
        <begin position="132"/>
        <end position="163"/>
    </location>
</feature>
<evidence type="ECO:0000313" key="2">
    <source>
        <dbReference type="EMBL" id="MBD3906474.1"/>
    </source>
</evidence>
<evidence type="ECO:0000313" key="3">
    <source>
        <dbReference type="EMBL" id="MCC9036815.1"/>
    </source>
</evidence>
<evidence type="ECO:0000256" key="1">
    <source>
        <dbReference type="SAM" id="MobiDB-lite"/>
    </source>
</evidence>
<dbReference type="Proteomes" id="UP000603715">
    <property type="component" value="Unassembled WGS sequence"/>
</dbReference>